<dbReference type="GeneID" id="106171943"/>
<dbReference type="InterPro" id="IPR011042">
    <property type="entry name" value="6-blade_b-propeller_TolB-like"/>
</dbReference>
<dbReference type="Gene3D" id="3.30.160.60">
    <property type="entry name" value="Classic Zinc Finger"/>
    <property type="match status" value="1"/>
</dbReference>
<keyword evidence="2" id="KW-0863">Zinc-finger</keyword>
<feature type="domain" description="B box-type" evidence="4">
    <location>
        <begin position="74"/>
        <end position="115"/>
    </location>
</feature>
<organism evidence="5 6">
    <name type="scientific">Lingula anatina</name>
    <name type="common">Brachiopod</name>
    <name type="synonym">Lingula unguis</name>
    <dbReference type="NCBI Taxonomy" id="7574"/>
    <lineage>
        <taxon>Eukaryota</taxon>
        <taxon>Metazoa</taxon>
        <taxon>Spiralia</taxon>
        <taxon>Lophotrochozoa</taxon>
        <taxon>Brachiopoda</taxon>
        <taxon>Linguliformea</taxon>
        <taxon>Lingulata</taxon>
        <taxon>Lingulida</taxon>
        <taxon>Linguloidea</taxon>
        <taxon>Lingulidae</taxon>
        <taxon>Lingula</taxon>
    </lineage>
</organism>
<dbReference type="PANTHER" id="PTHR24104">
    <property type="entry name" value="E3 UBIQUITIN-PROTEIN LIGASE NHLRC1-RELATED"/>
    <property type="match status" value="1"/>
</dbReference>
<dbReference type="SUPFAM" id="SSF57845">
    <property type="entry name" value="B-box zinc-binding domain"/>
    <property type="match status" value="1"/>
</dbReference>
<reference evidence="6" key="1">
    <citation type="submission" date="2025-08" db="UniProtKB">
        <authorList>
            <consortium name="RefSeq"/>
        </authorList>
    </citation>
    <scope>IDENTIFICATION</scope>
    <source>
        <tissue evidence="6">Gonads</tissue>
    </source>
</reference>
<dbReference type="KEGG" id="lak:106171943"/>
<dbReference type="PROSITE" id="PS51125">
    <property type="entry name" value="NHL"/>
    <property type="match status" value="2"/>
</dbReference>
<keyword evidence="2" id="KW-0479">Metal-binding</keyword>
<dbReference type="GO" id="GO:0008270">
    <property type="term" value="F:zinc ion binding"/>
    <property type="evidence" value="ECO:0007669"/>
    <property type="project" value="UniProtKB-KW"/>
</dbReference>
<dbReference type="Pfam" id="PF00643">
    <property type="entry name" value="zf-B_box"/>
    <property type="match status" value="1"/>
</dbReference>
<dbReference type="STRING" id="7574.A0A2R2MMY2"/>
<keyword evidence="5" id="KW-1185">Reference proteome</keyword>
<dbReference type="PROSITE" id="PS50119">
    <property type="entry name" value="ZF_BBOX"/>
    <property type="match status" value="1"/>
</dbReference>
<name>A0A2R2MMY2_LINAN</name>
<feature type="repeat" description="NHL" evidence="3">
    <location>
        <begin position="420"/>
        <end position="457"/>
    </location>
</feature>
<dbReference type="OrthoDB" id="111250at2759"/>
<dbReference type="SUPFAM" id="SSF101898">
    <property type="entry name" value="NHL repeat"/>
    <property type="match status" value="1"/>
</dbReference>
<dbReference type="RefSeq" id="XP_023931559.1">
    <property type="nucleotide sequence ID" value="XM_024075791.1"/>
</dbReference>
<dbReference type="Gene3D" id="2.120.10.30">
    <property type="entry name" value="TolB, C-terminal domain"/>
    <property type="match status" value="1"/>
</dbReference>
<dbReference type="GO" id="GO:0000209">
    <property type="term" value="P:protein polyubiquitination"/>
    <property type="evidence" value="ECO:0007669"/>
    <property type="project" value="TreeGrafter"/>
</dbReference>
<dbReference type="InterPro" id="IPR050952">
    <property type="entry name" value="TRIM-NHL_E3_ligases"/>
</dbReference>
<evidence type="ECO:0000256" key="3">
    <source>
        <dbReference type="PROSITE-ProRule" id="PRU00504"/>
    </source>
</evidence>
<dbReference type="AlphaFoldDB" id="A0A2R2MMY2"/>
<accession>A0A2R2MMY2</accession>
<dbReference type="CDD" id="cd19756">
    <property type="entry name" value="Bbox2"/>
    <property type="match status" value="1"/>
</dbReference>
<dbReference type="Proteomes" id="UP000085678">
    <property type="component" value="Unplaced"/>
</dbReference>
<evidence type="ECO:0000256" key="1">
    <source>
        <dbReference type="ARBA" id="ARBA00022737"/>
    </source>
</evidence>
<gene>
    <name evidence="6" type="primary">LOC106171943</name>
</gene>
<dbReference type="InterPro" id="IPR001258">
    <property type="entry name" value="NHL_repeat"/>
</dbReference>
<dbReference type="InterPro" id="IPR000315">
    <property type="entry name" value="Znf_B-box"/>
</dbReference>
<dbReference type="SMART" id="SM00336">
    <property type="entry name" value="BBOX"/>
    <property type="match status" value="1"/>
</dbReference>
<evidence type="ECO:0000256" key="2">
    <source>
        <dbReference type="PROSITE-ProRule" id="PRU00024"/>
    </source>
</evidence>
<protein>
    <submittedName>
        <fullName evidence="6">Tripartite motif-containing protein 3-like</fullName>
    </submittedName>
</protein>
<dbReference type="GO" id="GO:0043161">
    <property type="term" value="P:proteasome-mediated ubiquitin-dependent protein catabolic process"/>
    <property type="evidence" value="ECO:0007669"/>
    <property type="project" value="TreeGrafter"/>
</dbReference>
<dbReference type="PANTHER" id="PTHR24104:SF57">
    <property type="entry name" value="BEE-MILK PROTEIN"/>
    <property type="match status" value="1"/>
</dbReference>
<evidence type="ECO:0000313" key="5">
    <source>
        <dbReference type="Proteomes" id="UP000085678"/>
    </source>
</evidence>
<evidence type="ECO:0000313" key="6">
    <source>
        <dbReference type="RefSeq" id="XP_023931559.1"/>
    </source>
</evidence>
<feature type="repeat" description="NHL" evidence="3">
    <location>
        <begin position="505"/>
        <end position="548"/>
    </location>
</feature>
<keyword evidence="1" id="KW-0677">Repeat</keyword>
<evidence type="ECO:0000259" key="4">
    <source>
        <dbReference type="PROSITE" id="PS50119"/>
    </source>
</evidence>
<proteinExistence type="predicted"/>
<keyword evidence="2" id="KW-0862">Zinc</keyword>
<sequence>MAEALAADIKEKILTCCICLGEERVQYPREGLVKLKKDFRVHTTKELLSQRQQHEVSSPSKETYAHGATQVIAQMAISCEKHPDNELKYYCEDDDTVVCSDCATIDHYRHGIVSVNKVAKLNRDKINAAFEKSLKTINWFKAAMTKACEDSYIRTTAIKSIQKQAQNMHKLITKRKKKMISFVNSSFDVQKKKKEANKDILDLQFASLQSACDFAQHLIANGTDSDIMVHAKSLIERLTAMEKTPVPTPDTPAQISYSPGKISTAGLEAMLGQVTVQSTPPLAGQGTRLRSTRQSSTLNAMLGQLTVQSPPPLAVLGKNPIKMAKCVHLQDFNAEREDDRGMVNILGLALDEEQVFVVDNGNGRTKMFTHAGEFKFDIKLNSPFDVAVSQTGRLYITSQDDKCYKVYSTGGQQVTTMGRGTTPGSKLESPRGITLNKQGHVMVCDGENKSIFTFHADSGQLLNTFPLSMCEYPVYITVNSVNDNIVISDCGKDCVHVLSPTGHQLFQYGTEGSGDGQLNGVRGVCTDSYGHILIADIYNHRIVALSPQGEFIRYIATENDALEYPVALAINPAGQLVVAEFYGQVKTVHYF</sequence>
<dbReference type="CDD" id="cd05819">
    <property type="entry name" value="NHL"/>
    <property type="match status" value="1"/>
</dbReference>
<dbReference type="InParanoid" id="A0A2R2MMY2"/>
<dbReference type="GO" id="GO:0061630">
    <property type="term" value="F:ubiquitin protein ligase activity"/>
    <property type="evidence" value="ECO:0007669"/>
    <property type="project" value="TreeGrafter"/>
</dbReference>